<organism evidence="2 3">
    <name type="scientific">Planctopirus ephydatiae</name>
    <dbReference type="NCBI Taxonomy" id="2528019"/>
    <lineage>
        <taxon>Bacteria</taxon>
        <taxon>Pseudomonadati</taxon>
        <taxon>Planctomycetota</taxon>
        <taxon>Planctomycetia</taxon>
        <taxon>Planctomycetales</taxon>
        <taxon>Planctomycetaceae</taxon>
        <taxon>Planctopirus</taxon>
    </lineage>
</organism>
<feature type="binding site" evidence="1">
    <location>
        <position position="106"/>
    </location>
    <ligand>
        <name>Zn(2+)</name>
        <dbReference type="ChEBI" id="CHEBI:29105"/>
    </ligand>
</feature>
<keyword evidence="3" id="KW-1185">Reference proteome</keyword>
<dbReference type="InterPro" id="IPR036388">
    <property type="entry name" value="WH-like_DNA-bd_sf"/>
</dbReference>
<reference evidence="2 3" key="1">
    <citation type="submission" date="2019-02" db="EMBL/GenBank/DDBJ databases">
        <title>Deep-cultivation of Planctomycetes and their phenomic and genomic characterization uncovers novel biology.</title>
        <authorList>
            <person name="Wiegand S."/>
            <person name="Jogler M."/>
            <person name="Boedeker C."/>
            <person name="Pinto D."/>
            <person name="Vollmers J."/>
            <person name="Rivas-Marin E."/>
            <person name="Kohn T."/>
            <person name="Peeters S.H."/>
            <person name="Heuer A."/>
            <person name="Rast P."/>
            <person name="Oberbeckmann S."/>
            <person name="Bunk B."/>
            <person name="Jeske O."/>
            <person name="Meyerdierks A."/>
            <person name="Storesund J.E."/>
            <person name="Kallscheuer N."/>
            <person name="Luecker S."/>
            <person name="Lage O.M."/>
            <person name="Pohl T."/>
            <person name="Merkel B.J."/>
            <person name="Hornburger P."/>
            <person name="Mueller R.-W."/>
            <person name="Bruemmer F."/>
            <person name="Labrenz M."/>
            <person name="Spormann A.M."/>
            <person name="Op den Camp H."/>
            <person name="Overmann J."/>
            <person name="Amann R."/>
            <person name="Jetten M.S.M."/>
            <person name="Mascher T."/>
            <person name="Medema M.H."/>
            <person name="Devos D.P."/>
            <person name="Kaster A.-K."/>
            <person name="Ovreas L."/>
            <person name="Rohde M."/>
            <person name="Galperin M.Y."/>
            <person name="Jogler C."/>
        </authorList>
    </citation>
    <scope>NUCLEOTIDE SEQUENCE [LARGE SCALE GENOMIC DNA]</scope>
    <source>
        <strain evidence="2 3">Spb1</strain>
    </source>
</reference>
<dbReference type="InterPro" id="IPR002481">
    <property type="entry name" value="FUR"/>
</dbReference>
<dbReference type="Proteomes" id="UP000315349">
    <property type="component" value="Chromosome"/>
</dbReference>
<dbReference type="KEGG" id="peh:Spb1_16690"/>
<feature type="binding site" evidence="1">
    <location>
        <position position="143"/>
    </location>
    <ligand>
        <name>Zn(2+)</name>
        <dbReference type="ChEBI" id="CHEBI:29105"/>
    </ligand>
</feature>
<evidence type="ECO:0000256" key="1">
    <source>
        <dbReference type="PIRSR" id="PIRSR602481-1"/>
    </source>
</evidence>
<dbReference type="GO" id="GO:0045892">
    <property type="term" value="P:negative regulation of DNA-templated transcription"/>
    <property type="evidence" value="ECO:0007669"/>
    <property type="project" value="TreeGrafter"/>
</dbReference>
<dbReference type="EMBL" id="CP036299">
    <property type="protein sequence ID" value="QDV29752.1"/>
    <property type="molecule type" value="Genomic_DNA"/>
</dbReference>
<dbReference type="GO" id="GO:1900376">
    <property type="term" value="P:regulation of secondary metabolite biosynthetic process"/>
    <property type="evidence" value="ECO:0007669"/>
    <property type="project" value="TreeGrafter"/>
</dbReference>
<dbReference type="RefSeq" id="WP_145298064.1">
    <property type="nucleotide sequence ID" value="NZ_CP036299.1"/>
</dbReference>
<evidence type="ECO:0000313" key="2">
    <source>
        <dbReference type="EMBL" id="QDV29752.1"/>
    </source>
</evidence>
<dbReference type="GO" id="GO:0000976">
    <property type="term" value="F:transcription cis-regulatory region binding"/>
    <property type="evidence" value="ECO:0007669"/>
    <property type="project" value="TreeGrafter"/>
</dbReference>
<accession>A0A518GM73</accession>
<dbReference type="GO" id="GO:0003700">
    <property type="term" value="F:DNA-binding transcription factor activity"/>
    <property type="evidence" value="ECO:0007669"/>
    <property type="project" value="InterPro"/>
</dbReference>
<dbReference type="PANTHER" id="PTHR33202">
    <property type="entry name" value="ZINC UPTAKE REGULATION PROTEIN"/>
    <property type="match status" value="1"/>
</dbReference>
<proteinExistence type="predicted"/>
<dbReference type="Gene3D" id="1.10.10.10">
    <property type="entry name" value="Winged helix-like DNA-binding domain superfamily/Winged helix DNA-binding domain"/>
    <property type="match status" value="1"/>
</dbReference>
<gene>
    <name evidence="2" type="primary">perR</name>
    <name evidence="2" type="ORF">Spb1_16690</name>
</gene>
<dbReference type="SUPFAM" id="SSF46785">
    <property type="entry name" value="Winged helix' DNA-binding domain"/>
    <property type="match status" value="1"/>
</dbReference>
<protein>
    <submittedName>
        <fullName evidence="2">Peroxide-responsive repressor PerR</fullName>
    </submittedName>
</protein>
<keyword evidence="1" id="KW-0862">Zinc</keyword>
<comment type="cofactor">
    <cofactor evidence="1">
        <name>Zn(2+)</name>
        <dbReference type="ChEBI" id="CHEBI:29105"/>
    </cofactor>
    <text evidence="1">Binds 1 zinc ion per subunit.</text>
</comment>
<name>A0A518GM73_9PLAN</name>
<evidence type="ECO:0000313" key="3">
    <source>
        <dbReference type="Proteomes" id="UP000315349"/>
    </source>
</evidence>
<sequence>MSKEAETDAGSVAEIRRVLGKAKLRTTAARIAVLRQLQQATAPVTHAEVAEELVPTGFDKATVFRNLTDLVDAGLVTRSELGDHVWRFELNDLNNPEKDQHPHFVCITCGKVTCLHGSELPKFDKESWARIGKVNEILLKGFCVQCANSTKS</sequence>
<dbReference type="GO" id="GO:0008270">
    <property type="term" value="F:zinc ion binding"/>
    <property type="evidence" value="ECO:0007669"/>
    <property type="project" value="TreeGrafter"/>
</dbReference>
<dbReference type="OrthoDB" id="8659436at2"/>
<feature type="binding site" evidence="1">
    <location>
        <position position="146"/>
    </location>
    <ligand>
        <name>Zn(2+)</name>
        <dbReference type="ChEBI" id="CHEBI:29105"/>
    </ligand>
</feature>
<dbReference type="Pfam" id="PF01475">
    <property type="entry name" value="FUR"/>
    <property type="match status" value="1"/>
</dbReference>
<keyword evidence="1" id="KW-0479">Metal-binding</keyword>
<feature type="binding site" evidence="1">
    <location>
        <position position="109"/>
    </location>
    <ligand>
        <name>Zn(2+)</name>
        <dbReference type="ChEBI" id="CHEBI:29105"/>
    </ligand>
</feature>
<dbReference type="InterPro" id="IPR036390">
    <property type="entry name" value="WH_DNA-bd_sf"/>
</dbReference>
<dbReference type="PANTHER" id="PTHR33202:SF7">
    <property type="entry name" value="FERRIC UPTAKE REGULATION PROTEIN"/>
    <property type="match status" value="1"/>
</dbReference>
<dbReference type="AlphaFoldDB" id="A0A518GM73"/>